<protein>
    <submittedName>
        <fullName evidence="1">Uncharacterized protein</fullName>
    </submittedName>
</protein>
<dbReference type="Proteomes" id="UP000578531">
    <property type="component" value="Unassembled WGS sequence"/>
</dbReference>
<proteinExistence type="predicted"/>
<sequence length="90" mass="10208">MRGTLSGKLSRFPYLQHLTTMTPDSLGFSRDRFEIQQDCGEERRDVAFLDGHAGDEDQVKNPGIVIHGIQRSASRNDNGMCMDWSPVVRR</sequence>
<dbReference type="EMBL" id="JACCJC010000019">
    <property type="protein sequence ID" value="KAF6236344.1"/>
    <property type="molecule type" value="Genomic_DNA"/>
</dbReference>
<keyword evidence="2" id="KW-1185">Reference proteome</keyword>
<name>A0A8H6FWY7_9LECA</name>
<reference evidence="1 2" key="1">
    <citation type="journal article" date="2020" name="Genomics">
        <title>Complete, high-quality genomes from long-read metagenomic sequencing of two wolf lichen thalli reveals enigmatic genome architecture.</title>
        <authorList>
            <person name="McKenzie S.K."/>
            <person name="Walston R.F."/>
            <person name="Allen J.L."/>
        </authorList>
    </citation>
    <scope>NUCLEOTIDE SEQUENCE [LARGE SCALE GENOMIC DNA]</scope>
    <source>
        <strain evidence="1">WasteWater2</strain>
    </source>
</reference>
<organism evidence="1 2">
    <name type="scientific">Letharia columbiana</name>
    <dbReference type="NCBI Taxonomy" id="112416"/>
    <lineage>
        <taxon>Eukaryota</taxon>
        <taxon>Fungi</taxon>
        <taxon>Dikarya</taxon>
        <taxon>Ascomycota</taxon>
        <taxon>Pezizomycotina</taxon>
        <taxon>Lecanoromycetes</taxon>
        <taxon>OSLEUM clade</taxon>
        <taxon>Lecanoromycetidae</taxon>
        <taxon>Lecanorales</taxon>
        <taxon>Lecanorineae</taxon>
        <taxon>Parmeliaceae</taxon>
        <taxon>Letharia</taxon>
    </lineage>
</organism>
<evidence type="ECO:0000313" key="2">
    <source>
        <dbReference type="Proteomes" id="UP000578531"/>
    </source>
</evidence>
<dbReference type="AlphaFoldDB" id="A0A8H6FWY7"/>
<dbReference type="GeneID" id="59287098"/>
<evidence type="ECO:0000313" key="1">
    <source>
        <dbReference type="EMBL" id="KAF6236344.1"/>
    </source>
</evidence>
<gene>
    <name evidence="1" type="ORF">HO173_005435</name>
</gene>
<dbReference type="RefSeq" id="XP_037165690.1">
    <property type="nucleotide sequence ID" value="XM_037307352.1"/>
</dbReference>
<comment type="caution">
    <text evidence="1">The sequence shown here is derived from an EMBL/GenBank/DDBJ whole genome shotgun (WGS) entry which is preliminary data.</text>
</comment>
<accession>A0A8H6FWY7</accession>